<organism evidence="2 3">
    <name type="scientific">Paenibacillus terricola</name>
    <dbReference type="NCBI Taxonomy" id="2763503"/>
    <lineage>
        <taxon>Bacteria</taxon>
        <taxon>Bacillati</taxon>
        <taxon>Bacillota</taxon>
        <taxon>Bacilli</taxon>
        <taxon>Bacillales</taxon>
        <taxon>Paenibacillaceae</taxon>
        <taxon>Paenibacillus</taxon>
    </lineage>
</organism>
<name>A0ABR8N1X9_9BACL</name>
<dbReference type="InterPro" id="IPR011256">
    <property type="entry name" value="Reg_factor_effector_dom_sf"/>
</dbReference>
<gene>
    <name evidence="2" type="ORF">H8B09_25605</name>
</gene>
<dbReference type="Proteomes" id="UP000609346">
    <property type="component" value="Unassembled WGS sequence"/>
</dbReference>
<evidence type="ECO:0000259" key="1">
    <source>
        <dbReference type="SMART" id="SM00871"/>
    </source>
</evidence>
<evidence type="ECO:0000313" key="3">
    <source>
        <dbReference type="Proteomes" id="UP000609346"/>
    </source>
</evidence>
<dbReference type="SMART" id="SM00871">
    <property type="entry name" value="AraC_E_bind"/>
    <property type="match status" value="1"/>
</dbReference>
<protein>
    <submittedName>
        <fullName evidence="2">AraC family transcriptional regulator</fullName>
    </submittedName>
</protein>
<feature type="domain" description="AraC effector-binding" evidence="1">
    <location>
        <begin position="1"/>
        <end position="159"/>
    </location>
</feature>
<keyword evidence="3" id="KW-1185">Reference proteome</keyword>
<dbReference type="InterPro" id="IPR010499">
    <property type="entry name" value="AraC_E-bd"/>
</dbReference>
<dbReference type="RefSeq" id="WP_191206466.1">
    <property type="nucleotide sequence ID" value="NZ_JACXZA010000008.1"/>
</dbReference>
<evidence type="ECO:0000313" key="2">
    <source>
        <dbReference type="EMBL" id="MBD3922158.1"/>
    </source>
</evidence>
<dbReference type="PANTHER" id="PTHR36444">
    <property type="entry name" value="TRANSCRIPTIONAL REGULATOR PROTEIN YOBU-RELATED"/>
    <property type="match status" value="1"/>
</dbReference>
<dbReference type="InterPro" id="IPR053182">
    <property type="entry name" value="YobU-like_regulator"/>
</dbReference>
<dbReference type="Pfam" id="PF14526">
    <property type="entry name" value="Cass2"/>
    <property type="match status" value="1"/>
</dbReference>
<proteinExistence type="predicted"/>
<dbReference type="InterPro" id="IPR029441">
    <property type="entry name" value="Cass2"/>
</dbReference>
<dbReference type="SUPFAM" id="SSF55136">
    <property type="entry name" value="Probable bacterial effector-binding domain"/>
    <property type="match status" value="1"/>
</dbReference>
<accession>A0ABR8N1X9</accession>
<sequence length="161" mass="18077">MESKIVHRDGLLLAGLAANVTLGDVEAGTAIRLGEQFLARRSEINNVINSREHFGLSTDPDNYNPETDKFEFFIGVEVSSIDNLPDGMVYREVPKNDYVVFTFEGPADNAGRVHHYLYSTWLNNNDYQLAAPLNIEVYDERFKGPAAAESVTDIYFPICKK</sequence>
<reference evidence="2 3" key="1">
    <citation type="submission" date="2020-09" db="EMBL/GenBank/DDBJ databases">
        <title>Paenibacillus sp. strain PR3 16S rRNA gene Genome sequencing and assembly.</title>
        <authorList>
            <person name="Kim J."/>
        </authorList>
    </citation>
    <scope>NUCLEOTIDE SEQUENCE [LARGE SCALE GENOMIC DNA]</scope>
    <source>
        <strain evidence="2 3">PR3</strain>
    </source>
</reference>
<dbReference type="Gene3D" id="3.20.80.10">
    <property type="entry name" value="Regulatory factor, effector binding domain"/>
    <property type="match status" value="1"/>
</dbReference>
<comment type="caution">
    <text evidence="2">The sequence shown here is derived from an EMBL/GenBank/DDBJ whole genome shotgun (WGS) entry which is preliminary data.</text>
</comment>
<dbReference type="EMBL" id="JACXZA010000008">
    <property type="protein sequence ID" value="MBD3922158.1"/>
    <property type="molecule type" value="Genomic_DNA"/>
</dbReference>
<dbReference type="PANTHER" id="PTHR36444:SF2">
    <property type="entry name" value="TRANSCRIPTIONAL REGULATOR PROTEIN YOBU-RELATED"/>
    <property type="match status" value="1"/>
</dbReference>